<protein>
    <submittedName>
        <fullName evidence="1">Lytic transglycosylase domain-containing protein</fullName>
    </submittedName>
</protein>
<accession>A0A4T2C4Y3</accession>
<comment type="caution">
    <text evidence="1">The sequence shown here is derived from an EMBL/GenBank/DDBJ whole genome shotgun (WGS) entry which is preliminary data.</text>
</comment>
<dbReference type="Proteomes" id="UP000306192">
    <property type="component" value="Unassembled WGS sequence"/>
</dbReference>
<keyword evidence="2" id="KW-1185">Reference proteome</keyword>
<dbReference type="AlphaFoldDB" id="A0A4T2C4Y3"/>
<dbReference type="SUPFAM" id="SSF53955">
    <property type="entry name" value="Lysozyme-like"/>
    <property type="match status" value="1"/>
</dbReference>
<organism evidence="1 2">
    <name type="scientific">Subtercola vilae</name>
    <dbReference type="NCBI Taxonomy" id="2056433"/>
    <lineage>
        <taxon>Bacteria</taxon>
        <taxon>Bacillati</taxon>
        <taxon>Actinomycetota</taxon>
        <taxon>Actinomycetes</taxon>
        <taxon>Micrococcales</taxon>
        <taxon>Microbacteriaceae</taxon>
        <taxon>Subtercola</taxon>
    </lineage>
</organism>
<reference evidence="1 2" key="1">
    <citation type="journal article" date="2019" name="Microorganisms">
        <title>Systematic Affiliation and Genome Analysis of Subtercola vilae DB165(T) with Particular Emphasis on Cold Adaptation of an Isolate from a High-Altitude Cold Volcano Lake.</title>
        <authorList>
            <person name="Villalobos A.S."/>
            <person name="Wiese J."/>
            <person name="Imhoff J.F."/>
            <person name="Dorador C."/>
            <person name="Keller A."/>
            <person name="Hentschel U."/>
        </authorList>
    </citation>
    <scope>NUCLEOTIDE SEQUENCE [LARGE SCALE GENOMIC DNA]</scope>
    <source>
        <strain evidence="1 2">DB165</strain>
    </source>
</reference>
<dbReference type="EMBL" id="QYRT01000009">
    <property type="protein sequence ID" value="TIH38271.1"/>
    <property type="molecule type" value="Genomic_DNA"/>
</dbReference>
<proteinExistence type="predicted"/>
<evidence type="ECO:0000313" key="1">
    <source>
        <dbReference type="EMBL" id="TIH38271.1"/>
    </source>
</evidence>
<name>A0A4T2C4Y3_9MICO</name>
<dbReference type="OrthoDB" id="9766277at2"/>
<dbReference type="InterPro" id="IPR023346">
    <property type="entry name" value="Lysozyme-like_dom_sf"/>
</dbReference>
<evidence type="ECO:0000313" key="2">
    <source>
        <dbReference type="Proteomes" id="UP000306192"/>
    </source>
</evidence>
<dbReference type="RefSeq" id="WP_136641514.1">
    <property type="nucleotide sequence ID" value="NZ_QYRT01000009.1"/>
</dbReference>
<sequence>MPRPRQHRAPLDKSRLALQGFGFLAAVAFVAITAVDPYTGATASAYFTVTIKDTSNLPTQALSSGRYENAVSRDGYSTKAAPPPPVVVAVKTASSAPSAATPDPGSAKAIAHDMIVAKGWGEDEYSCLVSLFNRESGWNVSAYNAGSGAYGIPQALPGGKMASVGADWQTSAATQITWGLGYITSRYGTPCGAWGHSEDQGWY</sequence>
<gene>
    <name evidence="1" type="ORF">D4765_06700</name>
</gene>